<evidence type="ECO:0000256" key="1">
    <source>
        <dbReference type="SAM" id="MobiDB-lite"/>
    </source>
</evidence>
<reference evidence="2" key="1">
    <citation type="submission" date="2022-03" db="EMBL/GenBank/DDBJ databases">
        <title>Draft genome sequence of Aduncisulcus paluster, a free-living microaerophilic Fornicata.</title>
        <authorList>
            <person name="Yuyama I."/>
            <person name="Kume K."/>
            <person name="Tamura T."/>
            <person name="Inagaki Y."/>
            <person name="Hashimoto T."/>
        </authorList>
    </citation>
    <scope>NUCLEOTIDE SEQUENCE</scope>
    <source>
        <strain evidence="2">NY0171</strain>
    </source>
</reference>
<accession>A0ABQ5K399</accession>
<dbReference type="InterPro" id="IPR002554">
    <property type="entry name" value="PP2A_B56"/>
</dbReference>
<feature type="region of interest" description="Disordered" evidence="1">
    <location>
        <begin position="1"/>
        <end position="40"/>
    </location>
</feature>
<keyword evidence="3" id="KW-1185">Reference proteome</keyword>
<evidence type="ECO:0000313" key="3">
    <source>
        <dbReference type="Proteomes" id="UP001057375"/>
    </source>
</evidence>
<sequence length="644" mass="73321">MGTTRRHKSSKDKTGSRSSKKEHAEKDESKDRSSERKTPVFIKKRIPIPSSFKPSLTRKLLHLKEAKEEAVVSLFIMKLRQASIPISPLDMSSPQARMKKNILRELLEYMRSRPDVACCEPVIPELVVCVSLNLFTNRFHPPNVTRIISIQMQHTSLDVDFDEPRLDPAWEIIELVHMLFLQMLISREFKVKIARNYINLRFITQFINRFQSDDPRERDFLKGSLHRIYVKFVIYRAHIRRSFGYILSMLAGGNSRNEWRGTNGVAEILEILGSIINGFSQPLRLEHRHFLMHHLLPLHELPRIRSFHPQLAQCTVQYVGREADLVVPIINRLVRIFPHCNAPKASLLLNELEELIERCETVHYQHIAKPLVNLLSRCCCSAHFQIAERTLVFLQNRAFKEIIKTNQNLVSVLVKSLCSNLSSHWNQGIIELSYSSMGTLLDINRDIVEMSIFHFSEEEQVLSLRRRARFYSWEKIGVGLSGAVDSIPSARIVTSRGELKKKLKEKLSTTIFSPFDTSVIGQDPLGDSPTDIDMRVAHEIVAGKRKFFSGDEDESATPSIPTSLTKGVMSGAGLTPGSGDSPLASVEGSKTIGTKQFVIPDAPAHDVAIRSRRRSLLPTTVEAREATQALEEWVPVEQRFKDKK</sequence>
<evidence type="ECO:0000313" key="2">
    <source>
        <dbReference type="EMBL" id="GKT24032.1"/>
    </source>
</evidence>
<protein>
    <submittedName>
        <fullName evidence="2">Serine/threonine-protein phosphatase 2A 56 kDa regulatory subunit delta isoform</fullName>
    </submittedName>
</protein>
<dbReference type="PANTHER" id="PTHR10257:SF3">
    <property type="entry name" value="SERINE_THREONINE-PROTEIN PHOSPHATASE 2A 56 KDA REGULATORY SUBUNIT GAMMA ISOFORM"/>
    <property type="match status" value="1"/>
</dbReference>
<name>A0ABQ5K399_9EUKA</name>
<dbReference type="EMBL" id="BQXS01012501">
    <property type="protein sequence ID" value="GKT24032.1"/>
    <property type="molecule type" value="Genomic_DNA"/>
</dbReference>
<feature type="compositionally biased region" description="Basic residues" evidence="1">
    <location>
        <begin position="1"/>
        <end position="10"/>
    </location>
</feature>
<feature type="compositionally biased region" description="Basic and acidic residues" evidence="1">
    <location>
        <begin position="11"/>
        <end position="38"/>
    </location>
</feature>
<dbReference type="SUPFAM" id="SSF48371">
    <property type="entry name" value="ARM repeat"/>
    <property type="match status" value="1"/>
</dbReference>
<proteinExistence type="predicted"/>
<feature type="compositionally biased region" description="Polar residues" evidence="1">
    <location>
        <begin position="556"/>
        <end position="565"/>
    </location>
</feature>
<dbReference type="Proteomes" id="UP001057375">
    <property type="component" value="Unassembled WGS sequence"/>
</dbReference>
<feature type="region of interest" description="Disordered" evidence="1">
    <location>
        <begin position="549"/>
        <end position="584"/>
    </location>
</feature>
<gene>
    <name evidence="2" type="ORF">ADUPG1_012610</name>
</gene>
<comment type="caution">
    <text evidence="2">The sequence shown here is derived from an EMBL/GenBank/DDBJ whole genome shotgun (WGS) entry which is preliminary data.</text>
</comment>
<dbReference type="Pfam" id="PF01603">
    <property type="entry name" value="B56"/>
    <property type="match status" value="1"/>
</dbReference>
<dbReference type="PANTHER" id="PTHR10257">
    <property type="entry name" value="SERINE/THREONINE PROTEIN PHOSPHATASE 2A PP2A REGULATORY SUBUNIT B"/>
    <property type="match status" value="1"/>
</dbReference>
<dbReference type="InterPro" id="IPR016024">
    <property type="entry name" value="ARM-type_fold"/>
</dbReference>
<organism evidence="2 3">
    <name type="scientific">Aduncisulcus paluster</name>
    <dbReference type="NCBI Taxonomy" id="2918883"/>
    <lineage>
        <taxon>Eukaryota</taxon>
        <taxon>Metamonada</taxon>
        <taxon>Carpediemonas-like organisms</taxon>
        <taxon>Aduncisulcus</taxon>
    </lineage>
</organism>
<dbReference type="InterPro" id="IPR011989">
    <property type="entry name" value="ARM-like"/>
</dbReference>
<dbReference type="Gene3D" id="1.25.10.10">
    <property type="entry name" value="Leucine-rich Repeat Variant"/>
    <property type="match status" value="1"/>
</dbReference>